<dbReference type="AlphaFoldDB" id="A0A1V8T3K2"/>
<reference evidence="2" key="1">
    <citation type="submission" date="2017-03" db="EMBL/GenBank/DDBJ databases">
        <title>Genomes of endolithic fungi from Antarctica.</title>
        <authorList>
            <person name="Coleine C."/>
            <person name="Masonjones S."/>
            <person name="Stajich J.E."/>
        </authorList>
    </citation>
    <scope>NUCLEOTIDE SEQUENCE [LARGE SCALE GENOMIC DNA]</scope>
    <source>
        <strain evidence="2">CCFEE 5527</strain>
    </source>
</reference>
<dbReference type="OrthoDB" id="5398371at2759"/>
<gene>
    <name evidence="1" type="ORF">B0A48_09893</name>
</gene>
<evidence type="ECO:0000313" key="1">
    <source>
        <dbReference type="EMBL" id="OQO05798.1"/>
    </source>
</evidence>
<dbReference type="Proteomes" id="UP000192596">
    <property type="component" value="Unassembled WGS sequence"/>
</dbReference>
<name>A0A1V8T3K2_9PEZI</name>
<organism evidence="1 2">
    <name type="scientific">Cryoendolithus antarcticus</name>
    <dbReference type="NCBI Taxonomy" id="1507870"/>
    <lineage>
        <taxon>Eukaryota</taxon>
        <taxon>Fungi</taxon>
        <taxon>Dikarya</taxon>
        <taxon>Ascomycota</taxon>
        <taxon>Pezizomycotina</taxon>
        <taxon>Dothideomycetes</taxon>
        <taxon>Dothideomycetidae</taxon>
        <taxon>Cladosporiales</taxon>
        <taxon>Cladosporiaceae</taxon>
        <taxon>Cryoendolithus</taxon>
    </lineage>
</organism>
<dbReference type="STRING" id="1507870.A0A1V8T3K2"/>
<sequence length="419" mass="48014">MRRNDQEAIKPAELEASFQGDRVNVISARGDLVLHIRHSVVDSTTHSHAFRVTTAVLRKQSRYFDRLLDPIKFGEGQRVATAHARLQTQYQDLTIIPVDELPVVYLEDLGRIPTVKSIEPVCLDFLNILHGKEVQSTLPAANLATLAIVADRFDALDAVQIYARRKKLMAGIDSRTLPKMELALGEGRVRQRLLVALMLDHAPWIERYSLRMMAQGWLGREAAVTDPLWWDLPGRVEEELSLRRSYVLETLQSVQEHFLSVYSTRKRVCRLGYDSSPECDSFQLGEIVRFFMRAGTLKMQGAIINTEDNEIAPYAGDLALLFDKLKQVPEYQVNAHHSHCGIRTQYVPFLQLVEAALPHAAFCGICWVEDRHNHSWLDSKRPLRWSQGTSELDLRSTDHRRRHVGLRDFFMATQRDWLV</sequence>
<proteinExistence type="predicted"/>
<evidence type="ECO:0008006" key="3">
    <source>
        <dbReference type="Google" id="ProtNLM"/>
    </source>
</evidence>
<dbReference type="InParanoid" id="A0A1V8T3K2"/>
<accession>A0A1V8T3K2</accession>
<keyword evidence="2" id="KW-1185">Reference proteome</keyword>
<dbReference type="EMBL" id="NAJO01000018">
    <property type="protein sequence ID" value="OQO05798.1"/>
    <property type="molecule type" value="Genomic_DNA"/>
</dbReference>
<evidence type="ECO:0000313" key="2">
    <source>
        <dbReference type="Proteomes" id="UP000192596"/>
    </source>
</evidence>
<comment type="caution">
    <text evidence="1">The sequence shown here is derived from an EMBL/GenBank/DDBJ whole genome shotgun (WGS) entry which is preliminary data.</text>
</comment>
<protein>
    <recommendedName>
        <fullName evidence="3">BTB domain-containing protein</fullName>
    </recommendedName>
</protein>